<keyword evidence="1" id="KW-0812">Transmembrane</keyword>
<proteinExistence type="predicted"/>
<evidence type="ECO:0000313" key="3">
    <source>
        <dbReference type="Proteomes" id="UP000195633"/>
    </source>
</evidence>
<protein>
    <submittedName>
        <fullName evidence="2">Uncharacterized protein</fullName>
    </submittedName>
</protein>
<evidence type="ECO:0000313" key="2">
    <source>
        <dbReference type="EMBL" id="ARW10401.1"/>
    </source>
</evidence>
<dbReference type="EMBL" id="CP021524">
    <property type="protein sequence ID" value="ARW10401.1"/>
    <property type="molecule type" value="Genomic_DNA"/>
</dbReference>
<keyword evidence="1" id="KW-0472">Membrane</keyword>
<feature type="transmembrane region" description="Helical" evidence="1">
    <location>
        <begin position="34"/>
        <end position="53"/>
    </location>
</feature>
<gene>
    <name evidence="2" type="ORF">S101447_01311</name>
</gene>
<evidence type="ECO:0000256" key="1">
    <source>
        <dbReference type="SAM" id="Phobius"/>
    </source>
</evidence>
<name>A0A1Y0UWU1_9PROT</name>
<accession>A0A1Y0UWU1</accession>
<dbReference type="AlphaFoldDB" id="A0A1Y0UWU1"/>
<keyword evidence="1" id="KW-1133">Transmembrane helix</keyword>
<reference evidence="2 3" key="1">
    <citation type="submission" date="2017-05" db="EMBL/GenBank/DDBJ databases">
        <title>Genome sequence of Acetobacter pasteurianus subsp. ascendens strain SRCM101447.</title>
        <authorList>
            <person name="Cho S.H."/>
        </authorList>
    </citation>
    <scope>NUCLEOTIDE SEQUENCE [LARGE SCALE GENOMIC DNA]</scope>
    <source>
        <strain evidence="2 3">SRCM101447</strain>
    </source>
</reference>
<organism evidence="2 3">
    <name type="scientific">Acetobacter ascendens</name>
    <dbReference type="NCBI Taxonomy" id="481146"/>
    <lineage>
        <taxon>Bacteria</taxon>
        <taxon>Pseudomonadati</taxon>
        <taxon>Pseudomonadota</taxon>
        <taxon>Alphaproteobacteria</taxon>
        <taxon>Acetobacterales</taxon>
        <taxon>Acetobacteraceae</taxon>
        <taxon>Acetobacter</taxon>
    </lineage>
</organism>
<sequence length="54" mass="5784">MSEAEQQNSVVSSASAVSAYDTISFKECCQMAGAMFFVFACLALGLHAIYYAGY</sequence>
<dbReference type="Proteomes" id="UP000195633">
    <property type="component" value="Chromosome"/>
</dbReference>
<dbReference type="RefSeq" id="WP_167542414.1">
    <property type="nucleotide sequence ID" value="NZ_CP015164.1"/>
</dbReference>